<sequence length="197" mass="22927">MPPMTMMKPAPLPYIFEDRTGAINTSDFDDMYDRQFYTVARTVPHVPITKIYKMERRSSRHRNRMSGYHNPLIALEFQPDEALGKITFNMPDGRTYTLPMGSYLRKISIWGGSRSRKFVACDGVEYRWNYRTVPGHEWTCTTAAENTLVAHFNLKPPQDRVYDVSGNTLTIYEQFIHLAPEIIATLTIMRHILQYNL</sequence>
<dbReference type="InterPro" id="IPR046528">
    <property type="entry name" value="DUF6593"/>
</dbReference>
<keyword evidence="3" id="KW-1185">Reference proteome</keyword>
<proteinExistence type="predicted"/>
<evidence type="ECO:0000313" key="2">
    <source>
        <dbReference type="EMBL" id="KAL0063543.1"/>
    </source>
</evidence>
<evidence type="ECO:0000313" key="3">
    <source>
        <dbReference type="Proteomes" id="UP001437256"/>
    </source>
</evidence>
<dbReference type="Pfam" id="PF20236">
    <property type="entry name" value="DUF6593"/>
    <property type="match status" value="1"/>
</dbReference>
<protein>
    <recommendedName>
        <fullName evidence="1">DUF6593 domain-containing protein</fullName>
    </recommendedName>
</protein>
<comment type="caution">
    <text evidence="2">The sequence shown here is derived from an EMBL/GenBank/DDBJ whole genome shotgun (WGS) entry which is preliminary data.</text>
</comment>
<name>A0ABR2ZS31_9AGAR</name>
<dbReference type="EMBL" id="JBBXMP010000079">
    <property type="protein sequence ID" value="KAL0063543.1"/>
    <property type="molecule type" value="Genomic_DNA"/>
</dbReference>
<evidence type="ECO:0000259" key="1">
    <source>
        <dbReference type="Pfam" id="PF20236"/>
    </source>
</evidence>
<gene>
    <name evidence="2" type="ORF">AAF712_009548</name>
</gene>
<feature type="domain" description="DUF6593" evidence="1">
    <location>
        <begin position="24"/>
        <end position="191"/>
    </location>
</feature>
<accession>A0ABR2ZS31</accession>
<dbReference type="Proteomes" id="UP001437256">
    <property type="component" value="Unassembled WGS sequence"/>
</dbReference>
<reference evidence="2 3" key="1">
    <citation type="submission" date="2024-05" db="EMBL/GenBank/DDBJ databases">
        <title>A draft genome resource for the thread blight pathogen Marasmius tenuissimus strain MS-2.</title>
        <authorList>
            <person name="Yulfo-Soto G.E."/>
            <person name="Baruah I.K."/>
            <person name="Amoako-Attah I."/>
            <person name="Bukari Y."/>
            <person name="Meinhardt L.W."/>
            <person name="Bailey B.A."/>
            <person name="Cohen S.P."/>
        </authorList>
    </citation>
    <scope>NUCLEOTIDE SEQUENCE [LARGE SCALE GENOMIC DNA]</scope>
    <source>
        <strain evidence="2 3">MS-2</strain>
    </source>
</reference>
<organism evidence="2 3">
    <name type="scientific">Marasmius tenuissimus</name>
    <dbReference type="NCBI Taxonomy" id="585030"/>
    <lineage>
        <taxon>Eukaryota</taxon>
        <taxon>Fungi</taxon>
        <taxon>Dikarya</taxon>
        <taxon>Basidiomycota</taxon>
        <taxon>Agaricomycotina</taxon>
        <taxon>Agaricomycetes</taxon>
        <taxon>Agaricomycetidae</taxon>
        <taxon>Agaricales</taxon>
        <taxon>Marasmiineae</taxon>
        <taxon>Marasmiaceae</taxon>
        <taxon>Marasmius</taxon>
    </lineage>
</organism>